<dbReference type="GO" id="GO:0030234">
    <property type="term" value="F:enzyme regulator activity"/>
    <property type="evidence" value="ECO:0007669"/>
    <property type="project" value="TreeGrafter"/>
</dbReference>
<evidence type="ECO:0000256" key="2">
    <source>
        <dbReference type="ARBA" id="ARBA00008612"/>
    </source>
</evidence>
<proteinExistence type="inferred from homology"/>
<dbReference type="InterPro" id="IPR036812">
    <property type="entry name" value="NAD(P)_OxRdtase_dom_sf"/>
</dbReference>
<keyword evidence="4" id="KW-0317">Glutathione biosynthesis</keyword>
<evidence type="ECO:0000313" key="9">
    <source>
        <dbReference type="EMBL" id="KAJ6222383.1"/>
    </source>
</evidence>
<evidence type="ECO:0000256" key="6">
    <source>
        <dbReference type="ARBA" id="ARBA00031154"/>
    </source>
</evidence>
<name>A0A9Q0RNG4_BLOTA</name>
<comment type="pathway">
    <text evidence="1">Sulfur metabolism; glutathione biosynthesis; glutathione from L-cysteine and L-glutamate: step 1/2.</text>
</comment>
<organism evidence="9 10">
    <name type="scientific">Blomia tropicalis</name>
    <name type="common">Mite</name>
    <dbReference type="NCBI Taxonomy" id="40697"/>
    <lineage>
        <taxon>Eukaryota</taxon>
        <taxon>Metazoa</taxon>
        <taxon>Ecdysozoa</taxon>
        <taxon>Arthropoda</taxon>
        <taxon>Chelicerata</taxon>
        <taxon>Arachnida</taxon>
        <taxon>Acari</taxon>
        <taxon>Acariformes</taxon>
        <taxon>Sarcoptiformes</taxon>
        <taxon>Astigmata</taxon>
        <taxon>Glycyphagoidea</taxon>
        <taxon>Echimyopodidae</taxon>
        <taxon>Blomia</taxon>
    </lineage>
</organism>
<dbReference type="EMBL" id="JAPWDV010000001">
    <property type="protein sequence ID" value="KAJ6222383.1"/>
    <property type="molecule type" value="Genomic_DNA"/>
</dbReference>
<dbReference type="PANTHER" id="PTHR13295">
    <property type="entry name" value="GLUTAMATE CYSTEINE LIGASE REGULATORY SUBUNIT"/>
    <property type="match status" value="1"/>
</dbReference>
<accession>A0A9Q0RNG4</accession>
<dbReference type="OrthoDB" id="5596051at2759"/>
<comment type="subunit">
    <text evidence="3">Heterodimer of a catalytic heavy chain and a regulatory light chain.</text>
</comment>
<comment type="similarity">
    <text evidence="2">Belongs to the aldo/keto reductase family. Glutamate--cysteine ligase light chain subfamily.</text>
</comment>
<dbReference type="GO" id="GO:0035226">
    <property type="term" value="F:glutamate-cysteine ligase catalytic subunit binding"/>
    <property type="evidence" value="ECO:0007669"/>
    <property type="project" value="InterPro"/>
</dbReference>
<evidence type="ECO:0000256" key="1">
    <source>
        <dbReference type="ARBA" id="ARBA00005006"/>
    </source>
</evidence>
<comment type="caution">
    <text evidence="9">The sequence shown here is derived from an EMBL/GenBank/DDBJ whole genome shotgun (WGS) entry which is preliminary data.</text>
</comment>
<dbReference type="OMA" id="NNLDWCA"/>
<sequence length="293" mass="32864">MATSGKTITIDTGNIFDLDLIQSNNTIFQSSDEVLQGIECMLKAFCGEKFEANNVQIQDRNVTHIASGKELTEGNERNKLKLTVKLFLYPDCCSTENGDQGLNDVIDESIASIVQLLDVGYVDNLIISVQEQQEDRVMPFLKSVWLACENHTKSSDGHIGQVRSLGTSDLNRDQLKELFQLSNAKPKSSQINLDACCDIPEDLAAFAKDNSIKLLTHNDPLYDFVPIERIRAMFDKLKTENVNCKLLRQIIPDGVESDQLHRRWVARYTLVLSNQGVLLAKGYLVSLFLSNNH</sequence>
<dbReference type="GO" id="GO:0006750">
    <property type="term" value="P:glutathione biosynthetic process"/>
    <property type="evidence" value="ECO:0007669"/>
    <property type="project" value="UniProtKB-KW"/>
</dbReference>
<evidence type="ECO:0000256" key="5">
    <source>
        <dbReference type="ARBA" id="ARBA00030406"/>
    </source>
</evidence>
<evidence type="ECO:0000256" key="7">
    <source>
        <dbReference type="ARBA" id="ARBA00031732"/>
    </source>
</evidence>
<dbReference type="AlphaFoldDB" id="A0A9Q0RNG4"/>
<dbReference type="SUPFAM" id="SSF51430">
    <property type="entry name" value="NAD(P)-linked oxidoreductase"/>
    <property type="match status" value="1"/>
</dbReference>
<evidence type="ECO:0000256" key="3">
    <source>
        <dbReference type="ARBA" id="ARBA00011532"/>
    </source>
</evidence>
<dbReference type="Proteomes" id="UP001142055">
    <property type="component" value="Chromosome 1"/>
</dbReference>
<dbReference type="Gene3D" id="3.20.20.100">
    <property type="entry name" value="NADP-dependent oxidoreductase domain"/>
    <property type="match status" value="1"/>
</dbReference>
<evidence type="ECO:0000313" key="10">
    <source>
        <dbReference type="Proteomes" id="UP001142055"/>
    </source>
</evidence>
<protein>
    <recommendedName>
        <fullName evidence="7">GCS light chain</fullName>
    </recommendedName>
    <alternativeName>
        <fullName evidence="5">Gamma-ECS regulatory subunit</fullName>
    </alternativeName>
    <alternativeName>
        <fullName evidence="8">Gamma-glutamylcysteine synthetase regulatory subunit</fullName>
    </alternativeName>
    <alternativeName>
        <fullName evidence="6">Glutamate--cysteine ligase modifier subunit</fullName>
    </alternativeName>
</protein>
<evidence type="ECO:0000256" key="8">
    <source>
        <dbReference type="ARBA" id="ARBA00032926"/>
    </source>
</evidence>
<dbReference type="GO" id="GO:0017109">
    <property type="term" value="C:glutamate-cysteine ligase complex"/>
    <property type="evidence" value="ECO:0007669"/>
    <property type="project" value="TreeGrafter"/>
</dbReference>
<gene>
    <name evidence="9" type="ORF">RDWZM_000928</name>
</gene>
<dbReference type="PANTHER" id="PTHR13295:SF4">
    <property type="entry name" value="GLUTAMATE--CYSTEINE LIGASE REGULATORY SUBUNIT"/>
    <property type="match status" value="1"/>
</dbReference>
<evidence type="ECO:0000256" key="4">
    <source>
        <dbReference type="ARBA" id="ARBA00022684"/>
    </source>
</evidence>
<dbReference type="InterPro" id="IPR032963">
    <property type="entry name" value="Gclm"/>
</dbReference>
<keyword evidence="10" id="KW-1185">Reference proteome</keyword>
<reference evidence="9" key="1">
    <citation type="submission" date="2022-12" db="EMBL/GenBank/DDBJ databases">
        <title>Genome assemblies of Blomia tropicalis.</title>
        <authorList>
            <person name="Cui Y."/>
        </authorList>
    </citation>
    <scope>NUCLEOTIDE SEQUENCE</scope>
    <source>
        <tissue evidence="9">Adult mites</tissue>
    </source>
</reference>